<name>A0AAV9BW86_ACOGR</name>
<keyword evidence="12" id="KW-1185">Reference proteome</keyword>
<reference evidence="11" key="2">
    <citation type="submission" date="2023-06" db="EMBL/GenBank/DDBJ databases">
        <authorList>
            <person name="Ma L."/>
            <person name="Liu K.-W."/>
            <person name="Li Z."/>
            <person name="Hsiao Y.-Y."/>
            <person name="Qi Y."/>
            <person name="Fu T."/>
            <person name="Tang G."/>
            <person name="Zhang D."/>
            <person name="Sun W.-H."/>
            <person name="Liu D.-K."/>
            <person name="Li Y."/>
            <person name="Chen G.-Z."/>
            <person name="Liu X.-D."/>
            <person name="Liao X.-Y."/>
            <person name="Jiang Y.-T."/>
            <person name="Yu X."/>
            <person name="Hao Y."/>
            <person name="Huang J."/>
            <person name="Zhao X.-W."/>
            <person name="Ke S."/>
            <person name="Chen Y.-Y."/>
            <person name="Wu W.-L."/>
            <person name="Hsu J.-L."/>
            <person name="Lin Y.-F."/>
            <person name="Huang M.-D."/>
            <person name="Li C.-Y."/>
            <person name="Huang L."/>
            <person name="Wang Z.-W."/>
            <person name="Zhao X."/>
            <person name="Zhong W.-Y."/>
            <person name="Peng D.-H."/>
            <person name="Ahmad S."/>
            <person name="Lan S."/>
            <person name="Zhang J.-S."/>
            <person name="Tsai W.-C."/>
            <person name="Van De Peer Y."/>
            <person name="Liu Z.-J."/>
        </authorList>
    </citation>
    <scope>NUCLEOTIDE SEQUENCE</scope>
    <source>
        <strain evidence="11">SCP</strain>
        <tissue evidence="11">Leaves</tissue>
    </source>
</reference>
<dbReference type="InterPro" id="IPR015720">
    <property type="entry name" value="Emp24-like"/>
</dbReference>
<keyword evidence="6" id="KW-0472">Membrane</keyword>
<feature type="domain" description="GOLD" evidence="10">
    <location>
        <begin position="32"/>
        <end position="145"/>
    </location>
</feature>
<protein>
    <submittedName>
        <fullName evidence="11">Transmembrane emp24 domain-containing protein p24delta3</fullName>
    </submittedName>
</protein>
<evidence type="ECO:0000256" key="3">
    <source>
        <dbReference type="ARBA" id="ARBA00022692"/>
    </source>
</evidence>
<feature type="chain" id="PRO_5043339463" evidence="9">
    <location>
        <begin position="23"/>
        <end position="187"/>
    </location>
</feature>
<reference evidence="11" key="1">
    <citation type="journal article" date="2023" name="Nat. Commun.">
        <title>Diploid and tetraploid genomes of Acorus and the evolution of monocots.</title>
        <authorList>
            <person name="Ma L."/>
            <person name="Liu K.W."/>
            <person name="Li Z."/>
            <person name="Hsiao Y.Y."/>
            <person name="Qi Y."/>
            <person name="Fu T."/>
            <person name="Tang G.D."/>
            <person name="Zhang D."/>
            <person name="Sun W.H."/>
            <person name="Liu D.K."/>
            <person name="Li Y."/>
            <person name="Chen G.Z."/>
            <person name="Liu X.D."/>
            <person name="Liao X.Y."/>
            <person name="Jiang Y.T."/>
            <person name="Yu X."/>
            <person name="Hao Y."/>
            <person name="Huang J."/>
            <person name="Zhao X.W."/>
            <person name="Ke S."/>
            <person name="Chen Y.Y."/>
            <person name="Wu W.L."/>
            <person name="Hsu J.L."/>
            <person name="Lin Y.F."/>
            <person name="Huang M.D."/>
            <person name="Li C.Y."/>
            <person name="Huang L."/>
            <person name="Wang Z.W."/>
            <person name="Zhao X."/>
            <person name="Zhong W.Y."/>
            <person name="Peng D.H."/>
            <person name="Ahmad S."/>
            <person name="Lan S."/>
            <person name="Zhang J.S."/>
            <person name="Tsai W.C."/>
            <person name="Van de Peer Y."/>
            <person name="Liu Z.J."/>
        </authorList>
    </citation>
    <scope>NUCLEOTIDE SEQUENCE</scope>
    <source>
        <strain evidence="11">SCP</strain>
    </source>
</reference>
<keyword evidence="8" id="KW-0175">Coiled coil</keyword>
<dbReference type="PANTHER" id="PTHR22811">
    <property type="entry name" value="TRANSMEMBRANE EMP24 DOMAIN-CONTAINING PROTEIN"/>
    <property type="match status" value="1"/>
</dbReference>
<comment type="subcellular location">
    <subcellularLocation>
        <location evidence="1 7">Membrane</location>
        <topology evidence="1 7">Single-pass type I membrane protein</topology>
    </subcellularLocation>
</comment>
<evidence type="ECO:0000256" key="5">
    <source>
        <dbReference type="ARBA" id="ARBA00022989"/>
    </source>
</evidence>
<accession>A0AAV9BW86</accession>
<comment type="caution">
    <text evidence="11">The sequence shown here is derived from an EMBL/GenBank/DDBJ whole genome shotgun (WGS) entry which is preliminary data.</text>
</comment>
<evidence type="ECO:0000256" key="4">
    <source>
        <dbReference type="ARBA" id="ARBA00022729"/>
    </source>
</evidence>
<sequence>MGWMMVLILLLLLLLIELGAEAFVFHLPSGRTRCISEDIRLGAVSVAHYRIVLDEDAASGDQKISIRVSDPYGDSLHQTEGVESGLFAFTAAHTGQYTACFWSPHFRHSSSLSINFTWKSGVAAKDWTRVAKREKLDGMEMELKKLEDSAHAIHEEMIFLRKRSAAMASEELFCKQEDSLSSQSQIL</sequence>
<evidence type="ECO:0000256" key="1">
    <source>
        <dbReference type="ARBA" id="ARBA00004479"/>
    </source>
</evidence>
<dbReference type="Proteomes" id="UP001179952">
    <property type="component" value="Unassembled WGS sequence"/>
</dbReference>
<keyword evidence="3 7" id="KW-0812">Transmembrane</keyword>
<dbReference type="EMBL" id="JAUJYN010000001">
    <property type="protein sequence ID" value="KAK1280596.1"/>
    <property type="molecule type" value="Genomic_DNA"/>
</dbReference>
<evidence type="ECO:0000256" key="2">
    <source>
        <dbReference type="ARBA" id="ARBA00007104"/>
    </source>
</evidence>
<evidence type="ECO:0000259" key="10">
    <source>
        <dbReference type="PROSITE" id="PS50866"/>
    </source>
</evidence>
<comment type="similarity">
    <text evidence="2 7">Belongs to the EMP24/GP25L family.</text>
</comment>
<evidence type="ECO:0000256" key="7">
    <source>
        <dbReference type="RuleBase" id="RU003827"/>
    </source>
</evidence>
<feature type="coiled-coil region" evidence="8">
    <location>
        <begin position="129"/>
        <end position="156"/>
    </location>
</feature>
<keyword evidence="5" id="KW-1133">Transmembrane helix</keyword>
<evidence type="ECO:0000256" key="9">
    <source>
        <dbReference type="SAM" id="SignalP"/>
    </source>
</evidence>
<dbReference type="PROSITE" id="PS50866">
    <property type="entry name" value="GOLD"/>
    <property type="match status" value="1"/>
</dbReference>
<evidence type="ECO:0000256" key="8">
    <source>
        <dbReference type="SAM" id="Coils"/>
    </source>
</evidence>
<organism evidence="11 12">
    <name type="scientific">Acorus gramineus</name>
    <name type="common">Dwarf sweet flag</name>
    <dbReference type="NCBI Taxonomy" id="55184"/>
    <lineage>
        <taxon>Eukaryota</taxon>
        <taxon>Viridiplantae</taxon>
        <taxon>Streptophyta</taxon>
        <taxon>Embryophyta</taxon>
        <taxon>Tracheophyta</taxon>
        <taxon>Spermatophyta</taxon>
        <taxon>Magnoliopsida</taxon>
        <taxon>Liliopsida</taxon>
        <taxon>Acoraceae</taxon>
        <taxon>Acorus</taxon>
    </lineage>
</organism>
<dbReference type="Pfam" id="PF01105">
    <property type="entry name" value="EMP24_GP25L"/>
    <property type="match status" value="1"/>
</dbReference>
<proteinExistence type="inferred from homology"/>
<evidence type="ECO:0000256" key="6">
    <source>
        <dbReference type="ARBA" id="ARBA00023136"/>
    </source>
</evidence>
<evidence type="ECO:0000313" key="12">
    <source>
        <dbReference type="Proteomes" id="UP001179952"/>
    </source>
</evidence>
<dbReference type="InterPro" id="IPR009038">
    <property type="entry name" value="GOLD_dom"/>
</dbReference>
<feature type="signal peptide" evidence="9">
    <location>
        <begin position="1"/>
        <end position="22"/>
    </location>
</feature>
<dbReference type="SMART" id="SM01190">
    <property type="entry name" value="EMP24_GP25L"/>
    <property type="match status" value="1"/>
</dbReference>
<keyword evidence="4 9" id="KW-0732">Signal</keyword>
<dbReference type="GO" id="GO:0016020">
    <property type="term" value="C:membrane"/>
    <property type="evidence" value="ECO:0007669"/>
    <property type="project" value="UniProtKB-SubCell"/>
</dbReference>
<dbReference type="AlphaFoldDB" id="A0AAV9BW86"/>
<evidence type="ECO:0000313" key="11">
    <source>
        <dbReference type="EMBL" id="KAK1280596.1"/>
    </source>
</evidence>
<gene>
    <name evidence="11" type="ORF">QJS04_geneDACA015174</name>
</gene>